<dbReference type="Proteomes" id="UP001152533">
    <property type="component" value="Unassembled WGS sequence"/>
</dbReference>
<sequence>MVFDSKRTHDGSSLIRTGVTGLPLVVVRYPEDRLGRRSEVPADVDISAEIPVESMSLGTPT</sequence>
<comment type="caution">
    <text evidence="1">The sequence shown here is derived from an EMBL/GenBank/DDBJ whole genome shotgun (WGS) entry which is preliminary data.</text>
</comment>
<proteinExistence type="predicted"/>
<reference evidence="1" key="1">
    <citation type="submission" date="2022-08" db="EMBL/GenBank/DDBJ databases">
        <authorList>
            <person name="Giroux E."/>
            <person name="Giroux E."/>
        </authorList>
    </citation>
    <scope>NUCLEOTIDE SEQUENCE</scope>
    <source>
        <strain evidence="1">H1091258</strain>
    </source>
</reference>
<dbReference type="AlphaFoldDB" id="A0A9W4RM07"/>
<dbReference type="EMBL" id="CAMGZC010000135">
    <property type="protein sequence ID" value="CAI0643944.1"/>
    <property type="molecule type" value="Genomic_DNA"/>
</dbReference>
<name>A0A9W4RM07_9PEZI</name>
<evidence type="ECO:0000313" key="1">
    <source>
        <dbReference type="EMBL" id="CAI0643944.1"/>
    </source>
</evidence>
<gene>
    <name evidence="1" type="ORF">CGXH109_LOCUS30510</name>
</gene>
<keyword evidence="2" id="KW-1185">Reference proteome</keyword>
<evidence type="ECO:0000313" key="2">
    <source>
        <dbReference type="Proteomes" id="UP001152533"/>
    </source>
</evidence>
<protein>
    <submittedName>
        <fullName evidence="1">Uncharacterized protein</fullName>
    </submittedName>
</protein>
<organism evidence="1 2">
    <name type="scientific">Colletotrichum noveboracense</name>
    <dbReference type="NCBI Taxonomy" id="2664923"/>
    <lineage>
        <taxon>Eukaryota</taxon>
        <taxon>Fungi</taxon>
        <taxon>Dikarya</taxon>
        <taxon>Ascomycota</taxon>
        <taxon>Pezizomycotina</taxon>
        <taxon>Sordariomycetes</taxon>
        <taxon>Hypocreomycetidae</taxon>
        <taxon>Glomerellales</taxon>
        <taxon>Glomerellaceae</taxon>
        <taxon>Colletotrichum</taxon>
        <taxon>Colletotrichum gloeosporioides species complex</taxon>
    </lineage>
</organism>
<accession>A0A9W4RM07</accession>